<reference evidence="1" key="1">
    <citation type="journal article" date="2012" name="Nat. Biotechnol.">
        <title>Reference genome sequence of the model plant Setaria.</title>
        <authorList>
            <person name="Bennetzen J.L."/>
            <person name="Schmutz J."/>
            <person name="Wang H."/>
            <person name="Percifield R."/>
            <person name="Hawkins J."/>
            <person name="Pontaroli A.C."/>
            <person name="Estep M."/>
            <person name="Feng L."/>
            <person name="Vaughn J.N."/>
            <person name="Grimwood J."/>
            <person name="Jenkins J."/>
            <person name="Barry K."/>
            <person name="Lindquist E."/>
            <person name="Hellsten U."/>
            <person name="Deshpande S."/>
            <person name="Wang X."/>
            <person name="Wu X."/>
            <person name="Mitros T."/>
            <person name="Triplett J."/>
            <person name="Yang X."/>
            <person name="Ye C.Y."/>
            <person name="Mauro-Herrera M."/>
            <person name="Wang L."/>
            <person name="Li P."/>
            <person name="Sharma M."/>
            <person name="Sharma R."/>
            <person name="Ronald P.C."/>
            <person name="Panaud O."/>
            <person name="Kellogg E.A."/>
            <person name="Brutnell T.P."/>
            <person name="Doust A.N."/>
            <person name="Tuskan G.A."/>
            <person name="Rokhsar D."/>
            <person name="Devos K.M."/>
        </authorList>
    </citation>
    <scope>NUCLEOTIDE SEQUENCE [LARGE SCALE GENOMIC DNA]</scope>
    <source>
        <strain evidence="1">Yugu1</strain>
    </source>
</reference>
<dbReference type="PANTHER" id="PTHR34591:SF50">
    <property type="entry name" value="F-BOX DOMAIN-CONTAINING PROTEIN"/>
    <property type="match status" value="1"/>
</dbReference>
<protein>
    <recommendedName>
        <fullName evidence="2">F-box domain-containing protein</fullName>
    </recommendedName>
</protein>
<dbReference type="InterPro" id="IPR036047">
    <property type="entry name" value="F-box-like_dom_sf"/>
</dbReference>
<proteinExistence type="predicted"/>
<sequence>MDRRDQGETATEENAGTVAVLPDDVLADILRRLPPRGLAASRCVSARRGAPSWTPTASCGRTSSRSRWLFSCPSTAGRPSVSGKHDYLPEPTSRSWSEVHDHCNGLVLVNGFDDDGICWYVLNPATRWVARLPPLPPPPMEMDTYQDMYLVYDPAVSPDYDVVSVSHLLYKELPGYPDYDSSIDDRDPAVEQSEWPPLVCTLHAFSSRTGQWEERSFAREGGSAGTVADMRDDLREQRNAVYWRGALYIHCQTDFVMRISLSSDKYHVILKPPEETCTHFYLGKSAKGLYCASIVGRCRVQVWNLDESGCKMEWVLKNDRDLRKCLLKHKLGYSRRPGCGYGRAVRGPWTLQDINHYYDEYHKDTNCYYDEYDKDDNMEAPVEEEFEFSSQVSEDEESAWNSDDGYHGCMDILGFHPFEEIIFLSESITRGLAYHFNSSKVEVLGNIYPAAYGKELGNEQLIMSSFPYTPCWL</sequence>
<dbReference type="PANTHER" id="PTHR34591">
    <property type="entry name" value="OS03G0653100 PROTEIN-RELATED"/>
    <property type="match status" value="1"/>
</dbReference>
<organism evidence="1">
    <name type="scientific">Setaria italica</name>
    <name type="common">Foxtail millet</name>
    <name type="synonym">Panicum italicum</name>
    <dbReference type="NCBI Taxonomy" id="4555"/>
    <lineage>
        <taxon>Eukaryota</taxon>
        <taxon>Viridiplantae</taxon>
        <taxon>Streptophyta</taxon>
        <taxon>Embryophyta</taxon>
        <taxon>Tracheophyta</taxon>
        <taxon>Spermatophyta</taxon>
        <taxon>Magnoliopsida</taxon>
        <taxon>Liliopsida</taxon>
        <taxon>Poales</taxon>
        <taxon>Poaceae</taxon>
        <taxon>PACMAD clade</taxon>
        <taxon>Panicoideae</taxon>
        <taxon>Panicodae</taxon>
        <taxon>Paniceae</taxon>
        <taxon>Cenchrinae</taxon>
        <taxon>Setaria</taxon>
    </lineage>
</organism>
<accession>A0A368SGJ3</accession>
<gene>
    <name evidence="1" type="ORF">SETIT_9G145900v2</name>
</gene>
<dbReference type="EMBL" id="CM003536">
    <property type="protein sequence ID" value="RCV41556.1"/>
    <property type="molecule type" value="Genomic_DNA"/>
</dbReference>
<evidence type="ECO:0000313" key="1">
    <source>
        <dbReference type="EMBL" id="RCV41556.1"/>
    </source>
</evidence>
<dbReference type="OrthoDB" id="639965at2759"/>
<dbReference type="AlphaFoldDB" id="A0A368SGJ3"/>
<dbReference type="SUPFAM" id="SSF81383">
    <property type="entry name" value="F-box domain"/>
    <property type="match status" value="1"/>
</dbReference>
<name>A0A368SGJ3_SETIT</name>
<evidence type="ECO:0008006" key="2">
    <source>
        <dbReference type="Google" id="ProtNLM"/>
    </source>
</evidence>
<reference evidence="1" key="2">
    <citation type="submission" date="2015-07" db="EMBL/GenBank/DDBJ databases">
        <authorList>
            <person name="Noorani M."/>
        </authorList>
    </citation>
    <scope>NUCLEOTIDE SEQUENCE</scope>
    <source>
        <strain evidence="1">Yugu1</strain>
    </source>
</reference>